<reference evidence="8 9" key="1">
    <citation type="submission" date="2019-07" db="EMBL/GenBank/DDBJ databases">
        <title>Whole genome shotgun sequence of Chryseobacterium hagamense NBRC 105253.</title>
        <authorList>
            <person name="Hosoyama A."/>
            <person name="Uohara A."/>
            <person name="Ohji S."/>
            <person name="Ichikawa N."/>
        </authorList>
    </citation>
    <scope>NUCLEOTIDE SEQUENCE [LARGE SCALE GENOMIC DNA]</scope>
    <source>
        <strain evidence="8 9">NBRC 105253</strain>
    </source>
</reference>
<evidence type="ECO:0000259" key="6">
    <source>
        <dbReference type="Pfam" id="PF04542"/>
    </source>
</evidence>
<evidence type="ECO:0000256" key="4">
    <source>
        <dbReference type="ARBA" id="ARBA00023125"/>
    </source>
</evidence>
<protein>
    <submittedName>
        <fullName evidence="8">DNA-directed RNA polymerase sigma-70 factor</fullName>
    </submittedName>
</protein>
<keyword evidence="2" id="KW-0805">Transcription regulation</keyword>
<dbReference type="SUPFAM" id="SSF88659">
    <property type="entry name" value="Sigma3 and sigma4 domains of RNA polymerase sigma factors"/>
    <property type="match status" value="1"/>
</dbReference>
<evidence type="ECO:0000256" key="2">
    <source>
        <dbReference type="ARBA" id="ARBA00023015"/>
    </source>
</evidence>
<dbReference type="PANTHER" id="PTHR43133:SF8">
    <property type="entry name" value="RNA POLYMERASE SIGMA FACTOR HI_1459-RELATED"/>
    <property type="match status" value="1"/>
</dbReference>
<dbReference type="Pfam" id="PF08281">
    <property type="entry name" value="Sigma70_r4_2"/>
    <property type="match status" value="1"/>
</dbReference>
<proteinExistence type="inferred from homology"/>
<dbReference type="AlphaFoldDB" id="A0A511YHM1"/>
<feature type="domain" description="RNA polymerase sigma factor 70 region 4 type 2" evidence="7">
    <location>
        <begin position="127"/>
        <end position="176"/>
    </location>
</feature>
<dbReference type="InterPro" id="IPR013325">
    <property type="entry name" value="RNA_pol_sigma_r2"/>
</dbReference>
<dbReference type="InterPro" id="IPR013249">
    <property type="entry name" value="RNA_pol_sigma70_r4_t2"/>
</dbReference>
<dbReference type="EMBL" id="BJYJ01000001">
    <property type="protein sequence ID" value="GEN74705.1"/>
    <property type="molecule type" value="Genomic_DNA"/>
</dbReference>
<dbReference type="InterPro" id="IPR007627">
    <property type="entry name" value="RNA_pol_sigma70_r2"/>
</dbReference>
<dbReference type="InterPro" id="IPR013324">
    <property type="entry name" value="RNA_pol_sigma_r3/r4-like"/>
</dbReference>
<name>A0A511YHM1_9FLAO</name>
<dbReference type="InterPro" id="IPR036388">
    <property type="entry name" value="WH-like_DNA-bd_sf"/>
</dbReference>
<dbReference type="GO" id="GO:0003677">
    <property type="term" value="F:DNA binding"/>
    <property type="evidence" value="ECO:0007669"/>
    <property type="project" value="UniProtKB-KW"/>
</dbReference>
<dbReference type="Gene3D" id="1.10.10.10">
    <property type="entry name" value="Winged helix-like DNA-binding domain superfamily/Winged helix DNA-binding domain"/>
    <property type="match status" value="1"/>
</dbReference>
<keyword evidence="5" id="KW-0804">Transcription</keyword>
<dbReference type="GO" id="GO:0016987">
    <property type="term" value="F:sigma factor activity"/>
    <property type="evidence" value="ECO:0007669"/>
    <property type="project" value="UniProtKB-KW"/>
</dbReference>
<dbReference type="Gene3D" id="1.10.1740.10">
    <property type="match status" value="1"/>
</dbReference>
<evidence type="ECO:0000256" key="1">
    <source>
        <dbReference type="ARBA" id="ARBA00010641"/>
    </source>
</evidence>
<organism evidence="8 9">
    <name type="scientific">Chryseobacterium hagamense</name>
    <dbReference type="NCBI Taxonomy" id="395935"/>
    <lineage>
        <taxon>Bacteria</taxon>
        <taxon>Pseudomonadati</taxon>
        <taxon>Bacteroidota</taxon>
        <taxon>Flavobacteriia</taxon>
        <taxon>Flavobacteriales</taxon>
        <taxon>Weeksellaceae</taxon>
        <taxon>Chryseobacterium group</taxon>
        <taxon>Chryseobacterium</taxon>
    </lineage>
</organism>
<comment type="caution">
    <text evidence="8">The sequence shown here is derived from an EMBL/GenBank/DDBJ whole genome shotgun (WGS) entry which is preliminary data.</text>
</comment>
<evidence type="ECO:0000259" key="7">
    <source>
        <dbReference type="Pfam" id="PF08281"/>
    </source>
</evidence>
<dbReference type="SUPFAM" id="SSF88946">
    <property type="entry name" value="Sigma2 domain of RNA polymerase sigma factors"/>
    <property type="match status" value="1"/>
</dbReference>
<dbReference type="PANTHER" id="PTHR43133">
    <property type="entry name" value="RNA POLYMERASE ECF-TYPE SIGMA FACTO"/>
    <property type="match status" value="1"/>
</dbReference>
<evidence type="ECO:0000313" key="9">
    <source>
        <dbReference type="Proteomes" id="UP000321863"/>
    </source>
</evidence>
<dbReference type="NCBIfam" id="TIGR02937">
    <property type="entry name" value="sigma70-ECF"/>
    <property type="match status" value="1"/>
</dbReference>
<dbReference type="GO" id="GO:0000428">
    <property type="term" value="C:DNA-directed RNA polymerase complex"/>
    <property type="evidence" value="ECO:0007669"/>
    <property type="project" value="UniProtKB-KW"/>
</dbReference>
<evidence type="ECO:0000256" key="5">
    <source>
        <dbReference type="ARBA" id="ARBA00023163"/>
    </source>
</evidence>
<feature type="domain" description="RNA polymerase sigma-70 region 2" evidence="6">
    <location>
        <begin position="33"/>
        <end position="98"/>
    </location>
</feature>
<dbReference type="GO" id="GO:0006352">
    <property type="term" value="P:DNA-templated transcription initiation"/>
    <property type="evidence" value="ECO:0007669"/>
    <property type="project" value="InterPro"/>
</dbReference>
<evidence type="ECO:0000256" key="3">
    <source>
        <dbReference type="ARBA" id="ARBA00023082"/>
    </source>
</evidence>
<comment type="similarity">
    <text evidence="1">Belongs to the sigma-70 factor family. ECF subfamily.</text>
</comment>
<keyword evidence="4" id="KW-0238">DNA-binding</keyword>
<dbReference type="Pfam" id="PF04542">
    <property type="entry name" value="Sigma70_r2"/>
    <property type="match status" value="1"/>
</dbReference>
<accession>A0A511YHM1</accession>
<evidence type="ECO:0000313" key="8">
    <source>
        <dbReference type="EMBL" id="GEN74705.1"/>
    </source>
</evidence>
<gene>
    <name evidence="8" type="ORF">CHA01nite_04450</name>
</gene>
<sequence>MPRLIDRNRTMRNLEENFKLAKKHDRKGQKALYDLLSAKMLAIANSYVNNLHDAEDILMNSFFTCFSKIDECREWKSFPFWLRKIVVNNSISFIRKNKNILYSDVEVSELESTDDYWEDETEEIDMEEIFSKMPDGYRLIFNLYVFEDKKHHEIAEILNISEGTSKSQLSKSKKWLTGFLKQKKDEKQYAE</sequence>
<keyword evidence="8" id="KW-0240">DNA-directed RNA polymerase</keyword>
<dbReference type="InterPro" id="IPR014284">
    <property type="entry name" value="RNA_pol_sigma-70_dom"/>
</dbReference>
<dbReference type="InterPro" id="IPR039425">
    <property type="entry name" value="RNA_pol_sigma-70-like"/>
</dbReference>
<dbReference type="Proteomes" id="UP000321863">
    <property type="component" value="Unassembled WGS sequence"/>
</dbReference>
<keyword evidence="9" id="KW-1185">Reference proteome</keyword>
<keyword evidence="3" id="KW-0731">Sigma factor</keyword>